<evidence type="ECO:0000256" key="8">
    <source>
        <dbReference type="ARBA" id="ARBA00023049"/>
    </source>
</evidence>
<name>A0A2J7QU93_9NEOP</name>
<evidence type="ECO:0000256" key="7">
    <source>
        <dbReference type="ARBA" id="ARBA00022833"/>
    </source>
</evidence>
<evidence type="ECO:0000256" key="6">
    <source>
        <dbReference type="ARBA" id="ARBA00022801"/>
    </source>
</evidence>
<proteinExistence type="inferred from homology"/>
<dbReference type="GO" id="GO:0005886">
    <property type="term" value="C:plasma membrane"/>
    <property type="evidence" value="ECO:0007669"/>
    <property type="project" value="UniProtKB-SubCell"/>
</dbReference>
<dbReference type="OrthoDB" id="2016263at2759"/>
<dbReference type="EMBL" id="NEVH01011187">
    <property type="protein sequence ID" value="PNF32145.1"/>
    <property type="molecule type" value="Genomic_DNA"/>
</dbReference>
<keyword evidence="12" id="KW-1185">Reference proteome</keyword>
<dbReference type="PANTHER" id="PTHR11733:SF209">
    <property type="entry name" value="FI20018P1"/>
    <property type="match status" value="1"/>
</dbReference>
<dbReference type="GO" id="GO:0006508">
    <property type="term" value="P:proteolysis"/>
    <property type="evidence" value="ECO:0007669"/>
    <property type="project" value="UniProtKB-KW"/>
</dbReference>
<keyword evidence="7" id="KW-0862">Zinc</keyword>
<comment type="cofactor">
    <cofactor evidence="1">
        <name>Zn(2+)</name>
        <dbReference type="ChEBI" id="CHEBI:29105"/>
    </cofactor>
</comment>
<dbReference type="InterPro" id="IPR000718">
    <property type="entry name" value="Peptidase_M13"/>
</dbReference>
<evidence type="ECO:0000259" key="9">
    <source>
        <dbReference type="Pfam" id="PF01431"/>
    </source>
</evidence>
<sequence length="663" mass="76972">MSSGFGQNPELSFNTLQKHVDREIQQLLTLSTRSGPFQKLGLFYNSCLKTRDKRISTAPMFALLNDLGGYLLPGTPQPPDLTPLLSRLLLVNGAPLFDVYLERDVVNRTRLAVFLDLPRRYGHTARLLHRQYPEVLNGIFDFHRTIRPSGTRTRRSQSKESRAYTYIKDSAEEKRLLSLEKLVHRFLPSNMPPEMRAKEAQSILLFASMLSKTFPREKDIINSFQRRDGYKSYNLSELQETFGFVQWKPLMDDVFATNFTDNDIFYVIDPNYLKDLHQMLTHFQNRVIHNALLLVFARDILHELINTTATPDWSGFCTRVTINVFAKAVSALYVRQFSPQFLEELRKQVTEMFTLLKVTLEMRIRNLSWLDEATRKAALHKLANLRGHFFTWPQLWNETYVDSILQDVQVDSDDFFGNVIRRYKQLRTTSHNFREQQPGDQKWAYPFVVNAFYELTLNSIVIPLAVLTQPYFRADVPRYIPYATIGVIFSHEMLHGFDLIGINYDSEGEPTEWFSRESLLRLEARLDCVARQYAATFKKKVSFMGANIEVQFDWNLTRNENMADISGLQIAYKTWSLLQEEHEPDPRLPGINLNARQLFFLNAAQTYCSTLSPEDYVLLVEMDFHTPFPERVNGIMMNSPSFSEAFNCPIGSPMNPTRKCSTW</sequence>
<dbReference type="Pfam" id="PF05649">
    <property type="entry name" value="Peptidase_M13_N"/>
    <property type="match status" value="1"/>
</dbReference>
<dbReference type="InterPro" id="IPR024079">
    <property type="entry name" value="MetalloPept_cat_dom_sf"/>
</dbReference>
<feature type="domain" description="Peptidase M13 C-terminal" evidence="9">
    <location>
        <begin position="450"/>
        <end position="661"/>
    </location>
</feature>
<dbReference type="Proteomes" id="UP000235965">
    <property type="component" value="Unassembled WGS sequence"/>
</dbReference>
<gene>
    <name evidence="11" type="ORF">B7P43_G02843</name>
</gene>
<dbReference type="PRINTS" id="PR00786">
    <property type="entry name" value="NEPRILYSIN"/>
</dbReference>
<keyword evidence="5" id="KW-0479">Metal-binding</keyword>
<dbReference type="InterPro" id="IPR008753">
    <property type="entry name" value="Peptidase_M13_N"/>
</dbReference>
<dbReference type="InterPro" id="IPR018497">
    <property type="entry name" value="Peptidase_M13_C"/>
</dbReference>
<dbReference type="STRING" id="105785.A0A2J7QU93"/>
<evidence type="ECO:0000256" key="3">
    <source>
        <dbReference type="ARBA" id="ARBA00007357"/>
    </source>
</evidence>
<dbReference type="GO" id="GO:0046872">
    <property type="term" value="F:metal ion binding"/>
    <property type="evidence" value="ECO:0007669"/>
    <property type="project" value="UniProtKB-KW"/>
</dbReference>
<evidence type="ECO:0000313" key="12">
    <source>
        <dbReference type="Proteomes" id="UP000235965"/>
    </source>
</evidence>
<keyword evidence="8" id="KW-0482">Metalloprotease</keyword>
<dbReference type="Gene3D" id="3.40.390.10">
    <property type="entry name" value="Collagenase (Catalytic Domain)"/>
    <property type="match status" value="1"/>
</dbReference>
<comment type="subcellular location">
    <subcellularLocation>
        <location evidence="2">Cell membrane</location>
        <topology evidence="2">Single-pass type II membrane protein</topology>
    </subcellularLocation>
</comment>
<evidence type="ECO:0000256" key="1">
    <source>
        <dbReference type="ARBA" id="ARBA00001947"/>
    </source>
</evidence>
<feature type="domain" description="Peptidase M13 N-terminal" evidence="10">
    <location>
        <begin position="12"/>
        <end position="388"/>
    </location>
</feature>
<evidence type="ECO:0000256" key="5">
    <source>
        <dbReference type="ARBA" id="ARBA00022723"/>
    </source>
</evidence>
<evidence type="ECO:0000259" key="10">
    <source>
        <dbReference type="Pfam" id="PF05649"/>
    </source>
</evidence>
<evidence type="ECO:0000256" key="4">
    <source>
        <dbReference type="ARBA" id="ARBA00022670"/>
    </source>
</evidence>
<dbReference type="SUPFAM" id="SSF55486">
    <property type="entry name" value="Metalloproteases ('zincins'), catalytic domain"/>
    <property type="match status" value="1"/>
</dbReference>
<dbReference type="CDD" id="cd08662">
    <property type="entry name" value="M13"/>
    <property type="match status" value="1"/>
</dbReference>
<evidence type="ECO:0000313" key="11">
    <source>
        <dbReference type="EMBL" id="PNF32145.1"/>
    </source>
</evidence>
<dbReference type="Pfam" id="PF01431">
    <property type="entry name" value="Peptidase_M13"/>
    <property type="match status" value="1"/>
</dbReference>
<accession>A0A2J7QU93</accession>
<comment type="similarity">
    <text evidence="3">Belongs to the peptidase M13 family.</text>
</comment>
<organism evidence="11 12">
    <name type="scientific">Cryptotermes secundus</name>
    <dbReference type="NCBI Taxonomy" id="105785"/>
    <lineage>
        <taxon>Eukaryota</taxon>
        <taxon>Metazoa</taxon>
        <taxon>Ecdysozoa</taxon>
        <taxon>Arthropoda</taxon>
        <taxon>Hexapoda</taxon>
        <taxon>Insecta</taxon>
        <taxon>Pterygota</taxon>
        <taxon>Neoptera</taxon>
        <taxon>Polyneoptera</taxon>
        <taxon>Dictyoptera</taxon>
        <taxon>Blattodea</taxon>
        <taxon>Blattoidea</taxon>
        <taxon>Termitoidae</taxon>
        <taxon>Kalotermitidae</taxon>
        <taxon>Cryptotermitinae</taxon>
        <taxon>Cryptotermes</taxon>
    </lineage>
</organism>
<keyword evidence="6" id="KW-0378">Hydrolase</keyword>
<dbReference type="GO" id="GO:0004222">
    <property type="term" value="F:metalloendopeptidase activity"/>
    <property type="evidence" value="ECO:0007669"/>
    <property type="project" value="InterPro"/>
</dbReference>
<comment type="caution">
    <text evidence="11">The sequence shown here is derived from an EMBL/GenBank/DDBJ whole genome shotgun (WGS) entry which is preliminary data.</text>
</comment>
<dbReference type="AlphaFoldDB" id="A0A2J7QU93"/>
<dbReference type="Gene3D" id="1.10.1380.10">
    <property type="entry name" value="Neutral endopeptidase , domain2"/>
    <property type="match status" value="1"/>
</dbReference>
<dbReference type="InterPro" id="IPR042089">
    <property type="entry name" value="Peptidase_M13_dom_2"/>
</dbReference>
<keyword evidence="4" id="KW-0645">Protease</keyword>
<dbReference type="PROSITE" id="PS51885">
    <property type="entry name" value="NEPRILYSIN"/>
    <property type="match status" value="1"/>
</dbReference>
<reference evidence="11 12" key="1">
    <citation type="submission" date="2017-12" db="EMBL/GenBank/DDBJ databases">
        <title>Hemimetabolous genomes reveal molecular basis of termite eusociality.</title>
        <authorList>
            <person name="Harrison M.C."/>
            <person name="Jongepier E."/>
            <person name="Robertson H.M."/>
            <person name="Arning N."/>
            <person name="Bitard-Feildel T."/>
            <person name="Chao H."/>
            <person name="Childers C.P."/>
            <person name="Dinh H."/>
            <person name="Doddapaneni H."/>
            <person name="Dugan S."/>
            <person name="Gowin J."/>
            <person name="Greiner C."/>
            <person name="Han Y."/>
            <person name="Hu H."/>
            <person name="Hughes D.S.T."/>
            <person name="Huylmans A.-K."/>
            <person name="Kemena C."/>
            <person name="Kremer L.P.M."/>
            <person name="Lee S.L."/>
            <person name="Lopez-Ezquerra A."/>
            <person name="Mallet L."/>
            <person name="Monroy-Kuhn J.M."/>
            <person name="Moser A."/>
            <person name="Murali S.C."/>
            <person name="Muzny D.M."/>
            <person name="Otani S."/>
            <person name="Piulachs M.-D."/>
            <person name="Poelchau M."/>
            <person name="Qu J."/>
            <person name="Schaub F."/>
            <person name="Wada-Katsumata A."/>
            <person name="Worley K.C."/>
            <person name="Xie Q."/>
            <person name="Ylla G."/>
            <person name="Poulsen M."/>
            <person name="Gibbs R.A."/>
            <person name="Schal C."/>
            <person name="Richards S."/>
            <person name="Belles X."/>
            <person name="Korb J."/>
            <person name="Bornberg-Bauer E."/>
        </authorList>
    </citation>
    <scope>NUCLEOTIDE SEQUENCE [LARGE SCALE GENOMIC DNA]</scope>
    <source>
        <tissue evidence="11">Whole body</tissue>
    </source>
</reference>
<dbReference type="PANTHER" id="PTHR11733">
    <property type="entry name" value="ZINC METALLOPROTEASE FAMILY M13 NEPRILYSIN-RELATED"/>
    <property type="match status" value="1"/>
</dbReference>
<evidence type="ECO:0000256" key="2">
    <source>
        <dbReference type="ARBA" id="ARBA00004401"/>
    </source>
</evidence>
<protein>
    <submittedName>
        <fullName evidence="11">Uncharacterized protein</fullName>
    </submittedName>
</protein>
<dbReference type="InParanoid" id="A0A2J7QU93"/>